<comment type="caution">
    <text evidence="6">The sequence shown here is derived from an EMBL/GenBank/DDBJ whole genome shotgun (WGS) entry which is preliminary data.</text>
</comment>
<evidence type="ECO:0000259" key="5">
    <source>
        <dbReference type="Pfam" id="PF00076"/>
    </source>
</evidence>
<evidence type="ECO:0000313" key="6">
    <source>
        <dbReference type="EMBL" id="KAK3000657.1"/>
    </source>
</evidence>
<proteinExistence type="predicted"/>
<sequence length="336" mass="37873">MGAIPTDANPIEKYAREEDEMEEEIKDDDHDIDDCDTDEEYGEEEQKDDEEEKCAKPKILVVILKQGVIGLLVQQQEKPESGWKHLIMQSNRIDLEGHRPRVRRYAHGLKDLIRIGQGPEALLRRSSSLGANFASNGYFEADAGDVIEAHEWKCVRTINGVRFFEDMAESKGERLRIGRSSLYHFSLVADLGSSQRSPNLKLSAAGLTPTDARGLEGSDLIYIGPLPRDFTGAELRKMLEEYDPLLGFDLAVDCKTGHSKHYALTIRRVASELEKETALKLHMYLKCSLCSVYLEPVIFGFEQFESLIDVIFDISSTNTVQFGFPMSNGFLVHVKL</sequence>
<dbReference type="Pfam" id="PF00076">
    <property type="entry name" value="RRM_1"/>
    <property type="match status" value="1"/>
</dbReference>
<dbReference type="Proteomes" id="UP001188597">
    <property type="component" value="Unassembled WGS sequence"/>
</dbReference>
<name>A0AA88V2S8_9ASTE</name>
<keyword evidence="1" id="KW-0507">mRNA processing</keyword>
<dbReference type="InterPro" id="IPR035979">
    <property type="entry name" value="RBD_domain_sf"/>
</dbReference>
<dbReference type="AlphaFoldDB" id="A0AA88V2S8"/>
<keyword evidence="3" id="KW-0508">mRNA splicing</keyword>
<evidence type="ECO:0000256" key="1">
    <source>
        <dbReference type="ARBA" id="ARBA00022664"/>
    </source>
</evidence>
<feature type="domain" description="RRM" evidence="5">
    <location>
        <begin position="221"/>
        <end position="263"/>
    </location>
</feature>
<feature type="compositionally biased region" description="Acidic residues" evidence="4">
    <location>
        <begin position="17"/>
        <end position="52"/>
    </location>
</feature>
<dbReference type="EMBL" id="JAVXUP010002959">
    <property type="protein sequence ID" value="KAK3000657.1"/>
    <property type="molecule type" value="Genomic_DNA"/>
</dbReference>
<dbReference type="SUPFAM" id="SSF54928">
    <property type="entry name" value="RNA-binding domain, RBD"/>
    <property type="match status" value="1"/>
</dbReference>
<reference evidence="6" key="1">
    <citation type="submission" date="2022-12" db="EMBL/GenBank/DDBJ databases">
        <title>Draft genome assemblies for two species of Escallonia (Escalloniales).</title>
        <authorList>
            <person name="Chanderbali A."/>
            <person name="Dervinis C."/>
            <person name="Anghel I."/>
            <person name="Soltis D."/>
            <person name="Soltis P."/>
            <person name="Zapata F."/>
        </authorList>
    </citation>
    <scope>NUCLEOTIDE SEQUENCE</scope>
    <source>
        <strain evidence="6">UCBG64.0493</strain>
        <tissue evidence="6">Leaf</tissue>
    </source>
</reference>
<dbReference type="GO" id="GO:0003723">
    <property type="term" value="F:RNA binding"/>
    <property type="evidence" value="ECO:0007669"/>
    <property type="project" value="UniProtKB-KW"/>
</dbReference>
<dbReference type="GO" id="GO:0006397">
    <property type="term" value="P:mRNA processing"/>
    <property type="evidence" value="ECO:0007669"/>
    <property type="project" value="UniProtKB-KW"/>
</dbReference>
<keyword evidence="7" id="KW-1185">Reference proteome</keyword>
<organism evidence="6 7">
    <name type="scientific">Escallonia herrerae</name>
    <dbReference type="NCBI Taxonomy" id="1293975"/>
    <lineage>
        <taxon>Eukaryota</taxon>
        <taxon>Viridiplantae</taxon>
        <taxon>Streptophyta</taxon>
        <taxon>Embryophyta</taxon>
        <taxon>Tracheophyta</taxon>
        <taxon>Spermatophyta</taxon>
        <taxon>Magnoliopsida</taxon>
        <taxon>eudicotyledons</taxon>
        <taxon>Gunneridae</taxon>
        <taxon>Pentapetalae</taxon>
        <taxon>asterids</taxon>
        <taxon>campanulids</taxon>
        <taxon>Escalloniales</taxon>
        <taxon>Escalloniaceae</taxon>
        <taxon>Escallonia</taxon>
    </lineage>
</organism>
<dbReference type="PANTHER" id="PTHR23139">
    <property type="entry name" value="RNA-BINDING PROTEIN"/>
    <property type="match status" value="1"/>
</dbReference>
<evidence type="ECO:0000256" key="4">
    <source>
        <dbReference type="SAM" id="MobiDB-lite"/>
    </source>
</evidence>
<gene>
    <name evidence="6" type="ORF">RJ639_020837</name>
</gene>
<dbReference type="InterPro" id="IPR000504">
    <property type="entry name" value="RRM_dom"/>
</dbReference>
<evidence type="ECO:0000313" key="7">
    <source>
        <dbReference type="Proteomes" id="UP001188597"/>
    </source>
</evidence>
<protein>
    <recommendedName>
        <fullName evidence="5">RRM domain-containing protein</fullName>
    </recommendedName>
</protein>
<evidence type="ECO:0000256" key="2">
    <source>
        <dbReference type="ARBA" id="ARBA00022884"/>
    </source>
</evidence>
<dbReference type="GO" id="GO:0008380">
    <property type="term" value="P:RNA splicing"/>
    <property type="evidence" value="ECO:0007669"/>
    <property type="project" value="UniProtKB-KW"/>
</dbReference>
<accession>A0AA88V2S8</accession>
<feature type="region of interest" description="Disordered" evidence="4">
    <location>
        <begin position="1"/>
        <end position="52"/>
    </location>
</feature>
<evidence type="ECO:0000256" key="3">
    <source>
        <dbReference type="ARBA" id="ARBA00023187"/>
    </source>
</evidence>
<keyword evidence="2" id="KW-0694">RNA-binding</keyword>